<keyword evidence="2" id="KW-0067">ATP-binding</keyword>
<sequence>MRDNGYKNAAHALAELMDNAIQAGATRVELLCGEQQVFVGTQRRTRISEIAVLDNGKGMDAEVLQMALQFGNGTHLKQSEQMGMGKFGMGLPASSISQCRRVDVWSWTDGPDNALHTYLDLGDIEAGTLKTVPDPAKKPIPDVWRKVGKNFGKTGTLVLWSQIDRCLWKTAKTLMDNSELLIGRMYRKFLHENKASIRLVGFDYDRPQSANFIERSALPNDPGYLMAPSSTPAPYNDTPMFNPWGGEDLFETTETIRFRGADHVVKVRFSLAKEEARKTQQAGALPYGKHARQNVGVSIVRADRELDLDQSFVIQYDPRERWWGVEVQFPPALDELFGVTNNKQQARNFSEIAQMDVASLTDGGKKTLAQVREELDSDDDPRAPLLSLATLIDSRLSHLRRTIEAQTKNTRGGKKRYIPADPDSPEQEATEKTKERQTEGHRGQSDAGEKLPPQQKQTEIESTLVNQGVPEQLAHELAANTVKDSLKYVFVEAAIDSPAFFSVQPKGGALIITLNTTHPAYPRLVDVLENGIEEESADISPEEVAARLNRALDGLKLLLMAWARYEDEQTDGPLRQRAQDARLDWGRIARRFLQED</sequence>
<keyword evidence="2" id="KW-0547">Nucleotide-binding</keyword>
<name>A0A3A3G0Y2_9BURK</name>
<reference evidence="3" key="1">
    <citation type="submission" date="2018-09" db="EMBL/GenBank/DDBJ databases">
        <authorList>
            <person name="Zhu H."/>
        </authorList>
    </citation>
    <scope>NUCLEOTIDE SEQUENCE [LARGE SCALE GENOMIC DNA]</scope>
    <source>
        <strain evidence="3">K1R23-30</strain>
    </source>
</reference>
<gene>
    <name evidence="2" type="ORF">D3871_13465</name>
</gene>
<dbReference type="Gene3D" id="3.30.565.10">
    <property type="entry name" value="Histidine kinase-like ATPase, C-terminal domain"/>
    <property type="match status" value="1"/>
</dbReference>
<dbReference type="SUPFAM" id="SSF55874">
    <property type="entry name" value="ATPase domain of HSP90 chaperone/DNA topoisomerase II/histidine kinase"/>
    <property type="match status" value="1"/>
</dbReference>
<evidence type="ECO:0000256" key="1">
    <source>
        <dbReference type="SAM" id="MobiDB-lite"/>
    </source>
</evidence>
<dbReference type="EMBL" id="QYUO01000001">
    <property type="protein sequence ID" value="RJG00122.1"/>
    <property type="molecule type" value="Genomic_DNA"/>
</dbReference>
<organism evidence="2 3">
    <name type="scientific">Noviherbaspirillum saxi</name>
    <dbReference type="NCBI Taxonomy" id="2320863"/>
    <lineage>
        <taxon>Bacteria</taxon>
        <taxon>Pseudomonadati</taxon>
        <taxon>Pseudomonadota</taxon>
        <taxon>Betaproteobacteria</taxon>
        <taxon>Burkholderiales</taxon>
        <taxon>Oxalobacteraceae</taxon>
        <taxon>Noviherbaspirillum</taxon>
    </lineage>
</organism>
<accession>A0A3A3G0Y2</accession>
<dbReference type="InterPro" id="IPR036890">
    <property type="entry name" value="HATPase_C_sf"/>
</dbReference>
<feature type="compositionally biased region" description="Basic and acidic residues" evidence="1">
    <location>
        <begin position="429"/>
        <end position="449"/>
    </location>
</feature>
<proteinExistence type="predicted"/>
<dbReference type="Pfam" id="PF13589">
    <property type="entry name" value="HATPase_c_3"/>
    <property type="match status" value="1"/>
</dbReference>
<protein>
    <submittedName>
        <fullName evidence="2">ATP-binding protein</fullName>
    </submittedName>
</protein>
<feature type="region of interest" description="Disordered" evidence="1">
    <location>
        <begin position="403"/>
        <end position="457"/>
    </location>
</feature>
<dbReference type="GO" id="GO:0005524">
    <property type="term" value="F:ATP binding"/>
    <property type="evidence" value="ECO:0007669"/>
    <property type="project" value="UniProtKB-KW"/>
</dbReference>
<dbReference type="OrthoDB" id="9813438at2"/>
<comment type="caution">
    <text evidence="2">The sequence shown here is derived from an EMBL/GenBank/DDBJ whole genome shotgun (WGS) entry which is preliminary data.</text>
</comment>
<dbReference type="AlphaFoldDB" id="A0A3A3G0Y2"/>
<evidence type="ECO:0000313" key="3">
    <source>
        <dbReference type="Proteomes" id="UP000265955"/>
    </source>
</evidence>
<dbReference type="Proteomes" id="UP000265955">
    <property type="component" value="Unassembled WGS sequence"/>
</dbReference>
<evidence type="ECO:0000313" key="2">
    <source>
        <dbReference type="EMBL" id="RJG00122.1"/>
    </source>
</evidence>
<keyword evidence="3" id="KW-1185">Reference proteome</keyword>